<keyword evidence="1" id="KW-0732">Signal</keyword>
<organism evidence="2 3">
    <name type="scientific">Pseudomonas aegrilactucae</name>
    <dbReference type="NCBI Taxonomy" id="2854028"/>
    <lineage>
        <taxon>Bacteria</taxon>
        <taxon>Pseudomonadati</taxon>
        <taxon>Pseudomonadota</taxon>
        <taxon>Gammaproteobacteria</taxon>
        <taxon>Pseudomonadales</taxon>
        <taxon>Pseudomonadaceae</taxon>
        <taxon>Pseudomonas</taxon>
    </lineage>
</organism>
<keyword evidence="3" id="KW-1185">Reference proteome</keyword>
<sequence length="126" mass="14511">MTLKLPLLCLLLFSPPLFAAKFACQLSGEIVPIDEYPRPTNIYTKLKNDGHPMMAFGFFIAESKALDNKSATRDYCHALKAKTQTVILSGQYPDDHFHTGQRLSLRHVHQDQNVWPYWPDRYSESR</sequence>
<dbReference type="AlphaFoldDB" id="A0A9Q2XL49"/>
<evidence type="ECO:0000313" key="3">
    <source>
        <dbReference type="Proteomes" id="UP001106592"/>
    </source>
</evidence>
<evidence type="ECO:0008006" key="4">
    <source>
        <dbReference type="Google" id="ProtNLM"/>
    </source>
</evidence>
<gene>
    <name evidence="2" type="ORF">KUO17_18155</name>
</gene>
<feature type="signal peptide" evidence="1">
    <location>
        <begin position="1"/>
        <end position="19"/>
    </location>
</feature>
<dbReference type="Proteomes" id="UP001106592">
    <property type="component" value="Unassembled WGS sequence"/>
</dbReference>
<comment type="caution">
    <text evidence="2">The sequence shown here is derived from an EMBL/GenBank/DDBJ whole genome shotgun (WGS) entry which is preliminary data.</text>
</comment>
<protein>
    <recommendedName>
        <fullName evidence="4">DUF4431 domain-containing protein</fullName>
    </recommendedName>
</protein>
<evidence type="ECO:0000256" key="1">
    <source>
        <dbReference type="SAM" id="SignalP"/>
    </source>
</evidence>
<evidence type="ECO:0000313" key="2">
    <source>
        <dbReference type="EMBL" id="MBV6288923.1"/>
    </source>
</evidence>
<feature type="chain" id="PRO_5040452185" description="DUF4431 domain-containing protein" evidence="1">
    <location>
        <begin position="20"/>
        <end position="126"/>
    </location>
</feature>
<name>A0A9Q2XL49_9PSED</name>
<reference evidence="2" key="2">
    <citation type="journal article" date="2023" name="Plant Pathol.">
        <title>Dismantling and reorganizing Pseudomonas marginalis sensu#lato.</title>
        <authorList>
            <person name="Sawada H."/>
            <person name="Fujikawa T."/>
            <person name="Satou M."/>
        </authorList>
    </citation>
    <scope>NUCLEOTIDE SEQUENCE</scope>
    <source>
        <strain evidence="2">MAFF 301350</strain>
    </source>
</reference>
<reference evidence="2" key="1">
    <citation type="journal article" date="2022" name="Int. J. Syst. Evol. Microbiol.">
        <title>Pseudomonas aegrilactucae sp. nov. and Pseudomonas morbosilactucae sp. nov., pathogens causing bacterial rot of lettuce in Japan.</title>
        <authorList>
            <person name="Sawada H."/>
            <person name="Fujikawa T."/>
            <person name="Satou M."/>
        </authorList>
    </citation>
    <scope>NUCLEOTIDE SEQUENCE</scope>
    <source>
        <strain evidence="2">MAFF 301350</strain>
    </source>
</reference>
<dbReference type="EMBL" id="JAHTBI010000066">
    <property type="protein sequence ID" value="MBV6288923.1"/>
    <property type="molecule type" value="Genomic_DNA"/>
</dbReference>
<accession>A0A9Q2XL49</accession>
<dbReference type="RefSeq" id="WP_217976907.1">
    <property type="nucleotide sequence ID" value="NZ_JAHTBI010000066.1"/>
</dbReference>
<proteinExistence type="predicted"/>